<reference evidence="1 2" key="1">
    <citation type="submission" date="2020-11" db="EMBL/GenBank/DDBJ databases">
        <title>Draft genome sequencing of a Lachnospiraceae strain isolated from anoxic soil subjected to BSD treatment.</title>
        <authorList>
            <person name="Uek A."/>
            <person name="Tonouchi A."/>
        </authorList>
    </citation>
    <scope>NUCLEOTIDE SEQUENCE [LARGE SCALE GENOMIC DNA]</scope>
    <source>
        <strain evidence="1 2">TB5</strain>
    </source>
</reference>
<dbReference type="Proteomes" id="UP000595897">
    <property type="component" value="Chromosome"/>
</dbReference>
<dbReference type="EMBL" id="AP024169">
    <property type="protein sequence ID" value="BCN32204.1"/>
    <property type="molecule type" value="Genomic_DNA"/>
</dbReference>
<sequence length="213" mass="24840">MILKCIKEISREGLSVGRVYPVIGYKIDTVNETTYYQIIDDDRAISWRQSDRFVVLSSKIDNYINSGNEKTSIKYVYKEIADYDIINGYYSENDSSTEASYKLENILISIMANELSLQELMSNLSNTGFHDENSEMLLKTFFMKANKQDIMNIAEILYNNVFDLDTYIIQLVVKNLVKYKEVIIEDLFIELYMKSTSCDEETLSMIKEYLEIE</sequence>
<accession>A0A7R7ENW7</accession>
<name>A0A7R7ENW7_9FIRM</name>
<dbReference type="AlphaFoldDB" id="A0A7R7ENW7"/>
<dbReference type="RefSeq" id="WP_271713270.1">
    <property type="nucleotide sequence ID" value="NZ_AP024169.1"/>
</dbReference>
<proteinExistence type="predicted"/>
<dbReference type="KEGG" id="ahb:bsdtb5_34990"/>
<keyword evidence="2" id="KW-1185">Reference proteome</keyword>
<gene>
    <name evidence="1" type="ORF">bsdtb5_34990</name>
</gene>
<evidence type="ECO:0000313" key="1">
    <source>
        <dbReference type="EMBL" id="BCN32204.1"/>
    </source>
</evidence>
<evidence type="ECO:0000313" key="2">
    <source>
        <dbReference type="Proteomes" id="UP000595897"/>
    </source>
</evidence>
<protein>
    <submittedName>
        <fullName evidence="1">Uncharacterized protein</fullName>
    </submittedName>
</protein>
<organism evidence="1 2">
    <name type="scientific">Anaeromicropila herbilytica</name>
    <dbReference type="NCBI Taxonomy" id="2785025"/>
    <lineage>
        <taxon>Bacteria</taxon>
        <taxon>Bacillati</taxon>
        <taxon>Bacillota</taxon>
        <taxon>Clostridia</taxon>
        <taxon>Lachnospirales</taxon>
        <taxon>Lachnospiraceae</taxon>
        <taxon>Anaeromicropila</taxon>
    </lineage>
</organism>